<comment type="caution">
    <text evidence="2">The sequence shown here is derived from an EMBL/GenBank/DDBJ whole genome shotgun (WGS) entry which is preliminary data.</text>
</comment>
<dbReference type="EMBL" id="MVFC01000007">
    <property type="protein sequence ID" value="OON80667.1"/>
    <property type="molecule type" value="Genomic_DNA"/>
</dbReference>
<keyword evidence="3" id="KW-1185">Reference proteome</keyword>
<evidence type="ECO:0008006" key="4">
    <source>
        <dbReference type="Google" id="ProtNLM"/>
    </source>
</evidence>
<dbReference type="Proteomes" id="UP000190539">
    <property type="component" value="Unassembled WGS sequence"/>
</dbReference>
<feature type="transmembrane region" description="Helical" evidence="1">
    <location>
        <begin position="292"/>
        <end position="313"/>
    </location>
</feature>
<feature type="transmembrane region" description="Helical" evidence="1">
    <location>
        <begin position="32"/>
        <end position="51"/>
    </location>
</feature>
<evidence type="ECO:0000313" key="3">
    <source>
        <dbReference type="Proteomes" id="UP000190539"/>
    </source>
</evidence>
<feature type="transmembrane region" description="Helical" evidence="1">
    <location>
        <begin position="214"/>
        <end position="234"/>
    </location>
</feature>
<dbReference type="STRING" id="83656.B1H18_12450"/>
<sequence length="318" mass="34403">MTTADLAKDGLTSSSRPSALDLLRSEIRLQRWPLWSWTAFVVVVAGFLLWLRGPAADAVRHAFDAYGYHGVQQLAWKTGQLHTPFSSAFNDLFYDPATLISLASFCVALFAAGPLTGREMESGAVRLAWSQSVSPARWLAARLALPALALTVGTGLLVVLYRLLWSANSGLLVAGFTPRRLYFSMGPATVAVPLLALAVGALCGLLLRRTLPAMLAAGVVQYLITSVHSGLWPFQRFYPVPELDVRSSAITSTGAHIPDPQCLDSTRCLAQHDVVGFTRSALPSSDYWPHQLAETGILLAVAALLAGFAFWALRRRTV</sequence>
<evidence type="ECO:0000313" key="2">
    <source>
        <dbReference type="EMBL" id="OON80667.1"/>
    </source>
</evidence>
<organism evidence="2 3">
    <name type="scientific">Streptomyces tsukubensis</name>
    <dbReference type="NCBI Taxonomy" id="83656"/>
    <lineage>
        <taxon>Bacteria</taxon>
        <taxon>Bacillati</taxon>
        <taxon>Actinomycetota</taxon>
        <taxon>Actinomycetes</taxon>
        <taxon>Kitasatosporales</taxon>
        <taxon>Streptomycetaceae</taxon>
        <taxon>Streptomyces</taxon>
    </lineage>
</organism>
<gene>
    <name evidence="2" type="ORF">B1H18_12450</name>
</gene>
<feature type="transmembrane region" description="Helical" evidence="1">
    <location>
        <begin position="181"/>
        <end position="207"/>
    </location>
</feature>
<evidence type="ECO:0000256" key="1">
    <source>
        <dbReference type="SAM" id="Phobius"/>
    </source>
</evidence>
<keyword evidence="1" id="KW-0812">Transmembrane</keyword>
<dbReference type="AlphaFoldDB" id="A0A1V4AA40"/>
<name>A0A1V4AA40_9ACTN</name>
<protein>
    <recommendedName>
        <fullName evidence="4">ABC transporter permease</fullName>
    </recommendedName>
</protein>
<dbReference type="RefSeq" id="WP_077967589.1">
    <property type="nucleotide sequence ID" value="NZ_CP045178.1"/>
</dbReference>
<keyword evidence="1" id="KW-0472">Membrane</keyword>
<reference evidence="2 3" key="1">
    <citation type="submission" date="2017-02" db="EMBL/GenBank/DDBJ databases">
        <title>Draft Genome Sequence of Streptomyces tsukubaensis F601, a Producer of the immunosuppressant tacrolimus FK506.</title>
        <authorList>
            <person name="Zong G."/>
            <person name="Zhong C."/>
            <person name="Fu J."/>
            <person name="Qin R."/>
            <person name="Cao G."/>
        </authorList>
    </citation>
    <scope>NUCLEOTIDE SEQUENCE [LARGE SCALE GENOMIC DNA]</scope>
    <source>
        <strain evidence="2 3">F601</strain>
    </source>
</reference>
<feature type="transmembrane region" description="Helical" evidence="1">
    <location>
        <begin position="97"/>
        <end position="117"/>
    </location>
</feature>
<accession>A0A1V4AA40</accession>
<feature type="transmembrane region" description="Helical" evidence="1">
    <location>
        <begin position="138"/>
        <end position="161"/>
    </location>
</feature>
<keyword evidence="1" id="KW-1133">Transmembrane helix</keyword>
<proteinExistence type="predicted"/>